<evidence type="ECO:0000256" key="7">
    <source>
        <dbReference type="ARBA" id="ARBA00022763"/>
    </source>
</evidence>
<gene>
    <name evidence="16" type="primary">5575682</name>
</gene>
<dbReference type="InterPro" id="IPR047416">
    <property type="entry name" value="XPF_nuclease_Mus81"/>
</dbReference>
<dbReference type="FunFam" id="1.10.150.110:FF:000001">
    <property type="entry name" value="Putative Crossover junction endonuclease MUS81"/>
    <property type="match status" value="1"/>
</dbReference>
<dbReference type="GO" id="GO:0031297">
    <property type="term" value="P:replication fork processing"/>
    <property type="evidence" value="ECO:0007669"/>
    <property type="project" value="UniProtKB-ARBA"/>
</dbReference>
<evidence type="ECO:0000313" key="17">
    <source>
        <dbReference type="Proteomes" id="UP000008820"/>
    </source>
</evidence>
<evidence type="ECO:0000256" key="8">
    <source>
        <dbReference type="ARBA" id="ARBA00022801"/>
    </source>
</evidence>
<comment type="subcellular location">
    <subcellularLocation>
        <location evidence="2 13">Nucleus</location>
    </subcellularLocation>
</comment>
<comment type="function">
    <text evidence="13">Interacts with EME1 to form a DNA structure-specific endonuclease with substrate preference for branched DNA structures with a 5'-end at the branch nick. Typical substrates include 3'-flap structures, D-loops, replication forks and nicked Holliday junctions. May be required in mitosis for the processing of stalled or collapsed replication fork intermediates. May be required in meiosis for the repair of meiosis-specific double strand breaks subsequent to single-end invasion (SEI).</text>
</comment>
<keyword evidence="17" id="KW-1185">Reference proteome</keyword>
<dbReference type="EnsemblMetazoa" id="AAEL011993-RC">
    <property type="protein sequence ID" value="AAEL011993-PC"/>
    <property type="gene ID" value="AAEL011993"/>
</dbReference>
<organism evidence="16 17">
    <name type="scientific">Aedes aegypti</name>
    <name type="common">Yellowfever mosquito</name>
    <name type="synonym">Culex aegypti</name>
    <dbReference type="NCBI Taxonomy" id="7159"/>
    <lineage>
        <taxon>Eukaryota</taxon>
        <taxon>Metazoa</taxon>
        <taxon>Ecdysozoa</taxon>
        <taxon>Arthropoda</taxon>
        <taxon>Hexapoda</taxon>
        <taxon>Insecta</taxon>
        <taxon>Pterygota</taxon>
        <taxon>Neoptera</taxon>
        <taxon>Endopterygota</taxon>
        <taxon>Diptera</taxon>
        <taxon>Nematocera</taxon>
        <taxon>Culicoidea</taxon>
        <taxon>Culicidae</taxon>
        <taxon>Culicinae</taxon>
        <taxon>Aedini</taxon>
        <taxon>Aedes</taxon>
        <taxon>Stegomyia</taxon>
    </lineage>
</organism>
<keyword evidence="9 13" id="KW-0460">Magnesium</keyword>
<dbReference type="FunFam" id="3.40.50.10130:FF:000003">
    <property type="entry name" value="Crossover junction endonuclease MUS81"/>
    <property type="match status" value="1"/>
</dbReference>
<evidence type="ECO:0000256" key="5">
    <source>
        <dbReference type="ARBA" id="ARBA00022723"/>
    </source>
</evidence>
<evidence type="ECO:0000256" key="6">
    <source>
        <dbReference type="ARBA" id="ARBA00022759"/>
    </source>
</evidence>
<dbReference type="GO" id="GO:0031573">
    <property type="term" value="P:mitotic intra-S DNA damage checkpoint signaling"/>
    <property type="evidence" value="ECO:0007669"/>
    <property type="project" value="TreeGrafter"/>
</dbReference>
<dbReference type="InterPro" id="IPR006166">
    <property type="entry name" value="ERCC4_domain"/>
</dbReference>
<dbReference type="GO" id="GO:0000712">
    <property type="term" value="P:resolution of meiotic recombination intermediates"/>
    <property type="evidence" value="ECO:0007669"/>
    <property type="project" value="TreeGrafter"/>
</dbReference>
<dbReference type="GO" id="GO:0048476">
    <property type="term" value="C:Holliday junction resolvase complex"/>
    <property type="evidence" value="ECO:0007669"/>
    <property type="project" value="UniProtKB-UniRule"/>
</dbReference>
<feature type="domain" description="ERCC4" evidence="15">
    <location>
        <begin position="212"/>
        <end position="310"/>
    </location>
</feature>
<dbReference type="GO" id="GO:0003677">
    <property type="term" value="F:DNA binding"/>
    <property type="evidence" value="ECO:0007669"/>
    <property type="project" value="UniProtKB-UniRule"/>
</dbReference>
<sequence>MMTSGKHDNAHRHLYKSKRNTRVIRIVRRQSAGPITSNEETQSQSSSRNRQIQIKYLTCPNPLYERWLQDMIAESQSKDTKSQMALQKALASLRRYPLPIRTPRDCVMLTGFGIGICEKLMDKLKKFKKDGGVQFDDQAGDAMVEKMLNDKEGQYYGRLVPTEEVEVESDAKEDNDIETQKDEQLEIPDDSVFENLEVLDNQYLSVSNPKVILLVDTQETIGKSKSYLDRTLKELEQYDIEFEVRRLSVGDFLWTMRDDSGTEFILPYIVERKRMDDLASSIKDGRFHEQKFRLKQCQLANVVYLIEHLGNNRQVGVPESTLTQAALNTYVQDFTVKYTENHHHTVLYLSTMTKLLDENMKDKSYWNITNLPPETTAATVSDFNIKQRTVPMISFESFNKQSSKTRDCTVKDIFMKQLLQIKLLTIDKVNAIVDKYPTPKKLFLAYERCTSEEEKEKLLNIPYGKVKRTIGLRLSKIIYQLFMNNVYQ</sequence>
<comment type="similarity">
    <text evidence="3 13">Belongs to the XPF family.</text>
</comment>
<dbReference type="SMART" id="SM00891">
    <property type="entry name" value="ERCC4"/>
    <property type="match status" value="1"/>
</dbReference>
<dbReference type="Pfam" id="PF02732">
    <property type="entry name" value="ERCC4"/>
    <property type="match status" value="1"/>
</dbReference>
<dbReference type="VEuPathDB" id="VectorBase:AAEL011993"/>
<evidence type="ECO:0000256" key="3">
    <source>
        <dbReference type="ARBA" id="ARBA00010015"/>
    </source>
</evidence>
<feature type="compositionally biased region" description="Low complexity" evidence="14">
    <location>
        <begin position="35"/>
        <end position="51"/>
    </location>
</feature>
<proteinExistence type="inferred from homology"/>
<evidence type="ECO:0000256" key="14">
    <source>
        <dbReference type="SAM" id="MobiDB-lite"/>
    </source>
</evidence>
<dbReference type="GO" id="GO:0048257">
    <property type="term" value="F:3'-flap endonuclease activity"/>
    <property type="evidence" value="ECO:0007669"/>
    <property type="project" value="TreeGrafter"/>
</dbReference>
<name>A0A1S4FUY0_AEDAE</name>
<evidence type="ECO:0000256" key="11">
    <source>
        <dbReference type="ARBA" id="ARBA00023204"/>
    </source>
</evidence>
<dbReference type="GO" id="GO:0046872">
    <property type="term" value="F:metal ion binding"/>
    <property type="evidence" value="ECO:0007669"/>
    <property type="project" value="UniProtKB-UniRule"/>
</dbReference>
<comment type="cofactor">
    <cofactor evidence="1 13">
        <name>Mg(2+)</name>
        <dbReference type="ChEBI" id="CHEBI:18420"/>
    </cofactor>
</comment>
<dbReference type="GO" id="GO:0005634">
    <property type="term" value="C:nucleus"/>
    <property type="evidence" value="ECO:0007669"/>
    <property type="project" value="UniProtKB-SubCell"/>
</dbReference>
<evidence type="ECO:0000256" key="12">
    <source>
        <dbReference type="ARBA" id="ARBA00023242"/>
    </source>
</evidence>
<dbReference type="AlphaFoldDB" id="A0A1S4FUY0"/>
<keyword evidence="10 13" id="KW-0233">DNA recombination</keyword>
<keyword evidence="7 13" id="KW-0227">DNA damage</keyword>
<dbReference type="SUPFAM" id="SSF47802">
    <property type="entry name" value="DNA polymerase beta, N-terminal domain-like"/>
    <property type="match status" value="1"/>
</dbReference>
<reference evidence="16" key="2">
    <citation type="submission" date="2025-05" db="UniProtKB">
        <authorList>
            <consortium name="EnsemblMetazoa"/>
        </authorList>
    </citation>
    <scope>IDENTIFICATION</scope>
    <source>
        <strain evidence="16">LVP_AGWG</strain>
    </source>
</reference>
<dbReference type="PANTHER" id="PTHR13451:SF0">
    <property type="entry name" value="CROSSOVER JUNCTION ENDONUCLEASE MUS81"/>
    <property type="match status" value="1"/>
</dbReference>
<dbReference type="EC" id="3.1.22.-" evidence="13"/>
<evidence type="ECO:0000259" key="15">
    <source>
        <dbReference type="SMART" id="SM00891"/>
    </source>
</evidence>
<keyword evidence="4 13" id="KW-0540">Nuclease</keyword>
<dbReference type="GO" id="GO:0008821">
    <property type="term" value="F:crossover junction DNA endonuclease activity"/>
    <property type="evidence" value="ECO:0007669"/>
    <property type="project" value="UniProtKB-UniRule"/>
</dbReference>
<dbReference type="GO" id="GO:0000727">
    <property type="term" value="P:double-strand break repair via break-induced replication"/>
    <property type="evidence" value="ECO:0007669"/>
    <property type="project" value="UniProtKB-UniRule"/>
</dbReference>
<evidence type="ECO:0000256" key="13">
    <source>
        <dbReference type="RuleBase" id="RU369042"/>
    </source>
</evidence>
<keyword evidence="5 13" id="KW-0479">Metal-binding</keyword>
<dbReference type="CDD" id="cd20074">
    <property type="entry name" value="XPF_nuclease_Mus81"/>
    <property type="match status" value="1"/>
</dbReference>
<dbReference type="Pfam" id="PF14716">
    <property type="entry name" value="HHH_8"/>
    <property type="match status" value="1"/>
</dbReference>
<keyword evidence="11 13" id="KW-0234">DNA repair</keyword>
<evidence type="ECO:0000256" key="2">
    <source>
        <dbReference type="ARBA" id="ARBA00004123"/>
    </source>
</evidence>
<evidence type="ECO:0000256" key="4">
    <source>
        <dbReference type="ARBA" id="ARBA00022722"/>
    </source>
</evidence>
<dbReference type="InterPro" id="IPR010996">
    <property type="entry name" value="HHH_MUS81"/>
</dbReference>
<dbReference type="Proteomes" id="UP000008820">
    <property type="component" value="Chromosome 2"/>
</dbReference>
<keyword evidence="8 13" id="KW-0378">Hydrolase</keyword>
<dbReference type="Gene3D" id="1.10.150.110">
    <property type="entry name" value="DNA polymerase beta, N-terminal domain-like"/>
    <property type="match status" value="1"/>
</dbReference>
<feature type="region of interest" description="Disordered" evidence="14">
    <location>
        <begin position="28"/>
        <end position="51"/>
    </location>
</feature>
<evidence type="ECO:0000256" key="10">
    <source>
        <dbReference type="ARBA" id="ARBA00023172"/>
    </source>
</evidence>
<dbReference type="InterPro" id="IPR042530">
    <property type="entry name" value="EME1/EME2_C"/>
</dbReference>
<evidence type="ECO:0000256" key="9">
    <source>
        <dbReference type="ARBA" id="ARBA00022842"/>
    </source>
</evidence>
<keyword evidence="6 13" id="KW-0255">Endonuclease</keyword>
<keyword evidence="12 13" id="KW-0539">Nucleus</keyword>
<dbReference type="Gene3D" id="1.10.150.670">
    <property type="entry name" value="Crossover junction endonuclease EME1, DNA-binding domain"/>
    <property type="match status" value="1"/>
</dbReference>
<comment type="subunit">
    <text evidence="13">Interacts with EME1.</text>
</comment>
<evidence type="ECO:0000313" key="16">
    <source>
        <dbReference type="EnsemblMetazoa" id="AAEL011993-PA"/>
    </source>
</evidence>
<dbReference type="GO" id="GO:0006308">
    <property type="term" value="P:DNA catabolic process"/>
    <property type="evidence" value="ECO:0007669"/>
    <property type="project" value="UniProtKB-UniRule"/>
</dbReference>
<dbReference type="OrthoDB" id="5963188at2759"/>
<dbReference type="InterPro" id="IPR027421">
    <property type="entry name" value="DNA_pol_lamdba_lyase_dom_sf"/>
</dbReference>
<dbReference type="EnsemblMetazoa" id="AAEL011993-RA">
    <property type="protein sequence ID" value="AAEL011993-PA"/>
    <property type="gene ID" value="AAEL011993"/>
</dbReference>
<reference evidence="16 17" key="1">
    <citation type="submission" date="2017-06" db="EMBL/GenBank/DDBJ databases">
        <title>Aedes aegypti genome working group (AGWG) sequencing and assembly.</title>
        <authorList>
            <consortium name="Aedes aegypti Genome Working Group (AGWG)"/>
            <person name="Matthews B.J."/>
        </authorList>
    </citation>
    <scope>NUCLEOTIDE SEQUENCE [LARGE SCALE GENOMIC DNA]</scope>
    <source>
        <strain evidence="16 17">LVP_AGWG</strain>
    </source>
</reference>
<dbReference type="SUPFAM" id="SSF52980">
    <property type="entry name" value="Restriction endonuclease-like"/>
    <property type="match status" value="1"/>
</dbReference>
<dbReference type="InterPro" id="IPR011335">
    <property type="entry name" value="Restrct_endonuc-II-like"/>
</dbReference>
<dbReference type="EnsemblMetazoa" id="AAEL011993-RB">
    <property type="protein sequence ID" value="AAEL011993-PB"/>
    <property type="gene ID" value="AAEL011993"/>
</dbReference>
<dbReference type="InterPro" id="IPR033309">
    <property type="entry name" value="Mus81"/>
</dbReference>
<dbReference type="Gene3D" id="3.40.50.10130">
    <property type="match status" value="1"/>
</dbReference>
<dbReference type="Pfam" id="PF21292">
    <property type="entry name" value="EME1-MUS81_C"/>
    <property type="match status" value="1"/>
</dbReference>
<protein>
    <recommendedName>
        <fullName evidence="13">Crossover junction endonuclease MUS81</fullName>
        <ecNumber evidence="13">3.1.22.-</ecNumber>
    </recommendedName>
</protein>
<accession>A0A1S4FUY0</accession>
<dbReference type="PANTHER" id="PTHR13451">
    <property type="entry name" value="CLASS II CROSSOVER JUNCTION ENDONUCLEASE MUS81"/>
    <property type="match status" value="1"/>
</dbReference>
<evidence type="ECO:0000256" key="1">
    <source>
        <dbReference type="ARBA" id="ARBA00001946"/>
    </source>
</evidence>